<protein>
    <recommendedName>
        <fullName evidence="3">F-box domain-containing protein</fullName>
    </recommendedName>
</protein>
<evidence type="ECO:0000313" key="2">
    <source>
        <dbReference type="Proteomes" id="UP001437256"/>
    </source>
</evidence>
<accession>A0ABR2ZGQ3</accession>
<gene>
    <name evidence="1" type="ORF">AAF712_013275</name>
</gene>
<keyword evidence="2" id="KW-1185">Reference proteome</keyword>
<dbReference type="EMBL" id="JBBXMP010000200">
    <property type="protein sequence ID" value="KAL0059928.1"/>
    <property type="molecule type" value="Genomic_DNA"/>
</dbReference>
<name>A0ABR2ZGQ3_9AGAR</name>
<dbReference type="InterPro" id="IPR032675">
    <property type="entry name" value="LRR_dom_sf"/>
</dbReference>
<comment type="caution">
    <text evidence="1">The sequence shown here is derived from an EMBL/GenBank/DDBJ whole genome shotgun (WGS) entry which is preliminary data.</text>
</comment>
<sequence length="541" mass="61071">MSNALLPKSLPNEVIKNILHFIHHDQDLARQSKALPLSFALVAKNWFMIWASLQWEKVNISQLFHTITVGGKYLKSRPTEAQWIRFEAVYARWVERFRVEAVGKFLNLQAIRRLFNLLIRRYPSTASITNITTGKRIFPNLRSIDVVGLSVVQTRDMVGYLARIVYMASHAGVTSFSLSDHDSVLNKAGITLHYTYQGFATFALVEGDHVVIPVRDFEVRGPQRFREWLEILGAAYSRTSAEYILMPPTRELFQKVRKEGCKSNRFQLTCAVSQPGPTCLPALVHPYHRVRYINLRVEVAVAMELFNVIRSKVKVTGTSGLPYLKKVKLELVGSPECSATFRAARVLHRLFEAIAGIAPLTLEEVIVWIPPSTSKGPFLDPTNVLAQENAITYDALQSLRRCPRLKSLDIRDIYPLVIDNEELVTLARSWPGLIHLHLGLSSPLAVTRWHERGLKWPGPTRIQPVKGIDLGVLEALGRACKWLRRIIIMMKEDGPAKKVKGSLELERRMNMLVVPVLGTGFSWVLGVSEGCDRGDGDWVDA</sequence>
<proteinExistence type="predicted"/>
<dbReference type="Proteomes" id="UP001437256">
    <property type="component" value="Unassembled WGS sequence"/>
</dbReference>
<evidence type="ECO:0000313" key="1">
    <source>
        <dbReference type="EMBL" id="KAL0059928.1"/>
    </source>
</evidence>
<evidence type="ECO:0008006" key="3">
    <source>
        <dbReference type="Google" id="ProtNLM"/>
    </source>
</evidence>
<reference evidence="1 2" key="1">
    <citation type="submission" date="2024-05" db="EMBL/GenBank/DDBJ databases">
        <title>A draft genome resource for the thread blight pathogen Marasmius tenuissimus strain MS-2.</title>
        <authorList>
            <person name="Yulfo-Soto G.E."/>
            <person name="Baruah I.K."/>
            <person name="Amoako-Attah I."/>
            <person name="Bukari Y."/>
            <person name="Meinhardt L.W."/>
            <person name="Bailey B.A."/>
            <person name="Cohen S.P."/>
        </authorList>
    </citation>
    <scope>NUCLEOTIDE SEQUENCE [LARGE SCALE GENOMIC DNA]</scope>
    <source>
        <strain evidence="1 2">MS-2</strain>
    </source>
</reference>
<organism evidence="1 2">
    <name type="scientific">Marasmius tenuissimus</name>
    <dbReference type="NCBI Taxonomy" id="585030"/>
    <lineage>
        <taxon>Eukaryota</taxon>
        <taxon>Fungi</taxon>
        <taxon>Dikarya</taxon>
        <taxon>Basidiomycota</taxon>
        <taxon>Agaricomycotina</taxon>
        <taxon>Agaricomycetes</taxon>
        <taxon>Agaricomycetidae</taxon>
        <taxon>Agaricales</taxon>
        <taxon>Marasmiineae</taxon>
        <taxon>Marasmiaceae</taxon>
        <taxon>Marasmius</taxon>
    </lineage>
</organism>
<dbReference type="Gene3D" id="3.80.10.10">
    <property type="entry name" value="Ribonuclease Inhibitor"/>
    <property type="match status" value="1"/>
</dbReference>